<evidence type="ECO:0000256" key="1">
    <source>
        <dbReference type="SAM" id="MobiDB-lite"/>
    </source>
</evidence>
<dbReference type="OrthoDB" id="6285220at2759"/>
<evidence type="ECO:0000313" key="3">
    <source>
        <dbReference type="Proteomes" id="UP000316759"/>
    </source>
</evidence>
<accession>A0A504YN03</accession>
<protein>
    <submittedName>
        <fullName evidence="2">Uncharacterized protein</fullName>
    </submittedName>
</protein>
<dbReference type="EMBL" id="SUNJ01007523">
    <property type="protein sequence ID" value="TPP61915.1"/>
    <property type="molecule type" value="Genomic_DNA"/>
</dbReference>
<name>A0A504YN03_FASGI</name>
<dbReference type="Proteomes" id="UP000316759">
    <property type="component" value="Unassembled WGS sequence"/>
</dbReference>
<gene>
    <name evidence="2" type="ORF">FGIG_10143</name>
</gene>
<comment type="caution">
    <text evidence="2">The sequence shown here is derived from an EMBL/GenBank/DDBJ whole genome shotgun (WGS) entry which is preliminary data.</text>
</comment>
<dbReference type="AlphaFoldDB" id="A0A504YN03"/>
<keyword evidence="3" id="KW-1185">Reference proteome</keyword>
<reference evidence="2 3" key="1">
    <citation type="submission" date="2019-04" db="EMBL/GenBank/DDBJ databases">
        <title>Annotation for the trematode Fasciola gigantica.</title>
        <authorList>
            <person name="Choi Y.-J."/>
        </authorList>
    </citation>
    <scope>NUCLEOTIDE SEQUENCE [LARGE SCALE GENOMIC DNA]</scope>
    <source>
        <strain evidence="2">Uganda_cow_1</strain>
    </source>
</reference>
<sequence length="843" mass="93398">MDGVSLAESLLYKDYDELQRLIKACNVIDNHDAISEIKPPPNEDRCMCSVSDSYREFQIDPFSPVGGKVKSPSYAIVTNALDRVKPDHHEIKSLLCDPTSRNLESEPLNVIQGLINGSIQAHKVVANNDNQVHQNDFSYGTDNEIKSPPYQISEKPQGSYIYTNSVSPGTDDPQQTMVSTFKLNAVLPIINSDFPGTSSLGFKVGNNNDQKYIGIDPNILKSRLHCSKESACTLSSSKINLNKRNSNAIITTFSQSDQNARMSSLSCYCEKLYNVPFFQTSVAPERSSQPFPGNQIDGNKHRKISQQTKHESTILHEAKQDSSTMNGLRLDQNEVITETSRAGYDRQSSEKSTLQRSSFQPQITGFAANTPFLLPRPYISSDISGTMNKQIPQISTGIQECLRINRSTSKVHCSTHRISGDLGGFQCLKSGIYNEKSPLDVFKVSDQVLRQITPMESVGTADYSSSLNSTDNISTKSIPGSSLPLEQMREQHSCLTNDIDKIINYFAVYFKNPESFSMLEIGRNTHGDMHGWLEEEQLALHNSYEKINNLVGLLDKLRSGSVPRVVYKVLDELLGSIRKLKAITCNFGDATGARDRNLEENFVSPRFDWSTNGQILRELAGRLRQMRTALWACVQLFNWNGTSNYAQTVQCLAEVSSRGSLAQAVATNYSKLSQVPPLVNIVKPLKSVARPLMDVQSQMDGIQFSPIVTATAAPVHQIHNNSNNNNQNQNNPQGLLLLPGTVNTAGLCWSQRSMHASSARPIFTQSAQYLPDQVIIPEAGLFTSDLNGTVQPSGILFPHPTVQPGQPTLIMPSTLFTSNFNRNSGLGPQLCRFQPNNRYSDRL</sequence>
<organism evidence="2 3">
    <name type="scientific">Fasciola gigantica</name>
    <name type="common">Giant liver fluke</name>
    <dbReference type="NCBI Taxonomy" id="46835"/>
    <lineage>
        <taxon>Eukaryota</taxon>
        <taxon>Metazoa</taxon>
        <taxon>Spiralia</taxon>
        <taxon>Lophotrochozoa</taxon>
        <taxon>Platyhelminthes</taxon>
        <taxon>Trematoda</taxon>
        <taxon>Digenea</taxon>
        <taxon>Plagiorchiida</taxon>
        <taxon>Echinostomata</taxon>
        <taxon>Echinostomatoidea</taxon>
        <taxon>Fasciolidae</taxon>
        <taxon>Fasciola</taxon>
    </lineage>
</organism>
<feature type="region of interest" description="Disordered" evidence="1">
    <location>
        <begin position="337"/>
        <end position="358"/>
    </location>
</feature>
<evidence type="ECO:0000313" key="2">
    <source>
        <dbReference type="EMBL" id="TPP61915.1"/>
    </source>
</evidence>
<proteinExistence type="predicted"/>
<feature type="region of interest" description="Disordered" evidence="1">
    <location>
        <begin position="284"/>
        <end position="311"/>
    </location>
</feature>